<keyword evidence="2 5" id="KW-0812">Transmembrane</keyword>
<dbReference type="GO" id="GO:0016020">
    <property type="term" value="C:membrane"/>
    <property type="evidence" value="ECO:0007669"/>
    <property type="project" value="UniProtKB-SubCell"/>
</dbReference>
<proteinExistence type="predicted"/>
<dbReference type="AlphaFoldDB" id="A0A5C4XAE3"/>
<reference evidence="6 7" key="1">
    <citation type="submission" date="2019-06" db="EMBL/GenBank/DDBJ databases">
        <title>The draft genome of Rhizobium smilacinae PTYR-5.</title>
        <authorList>
            <person name="Liu L."/>
            <person name="Li L."/>
            <person name="Zhang X."/>
        </authorList>
    </citation>
    <scope>NUCLEOTIDE SEQUENCE [LARGE SCALE GENOMIC DNA]</scope>
    <source>
        <strain evidence="6 7">PTYR-5</strain>
    </source>
</reference>
<evidence type="ECO:0000256" key="1">
    <source>
        <dbReference type="ARBA" id="ARBA00004370"/>
    </source>
</evidence>
<dbReference type="OrthoDB" id="7923381at2"/>
<dbReference type="Proteomes" id="UP000311605">
    <property type="component" value="Unassembled WGS sequence"/>
</dbReference>
<protein>
    <submittedName>
        <fullName evidence="6">Type VI secretion protein</fullName>
    </submittedName>
</protein>
<evidence type="ECO:0000313" key="7">
    <source>
        <dbReference type="Proteomes" id="UP000311605"/>
    </source>
</evidence>
<dbReference type="InterPro" id="IPR007792">
    <property type="entry name" value="T4SS_VirB3/TrbD/AvhB"/>
</dbReference>
<keyword evidence="3 5" id="KW-1133">Transmembrane helix</keyword>
<comment type="caution">
    <text evidence="6">The sequence shown here is derived from an EMBL/GenBank/DDBJ whole genome shotgun (WGS) entry which is preliminary data.</text>
</comment>
<gene>
    <name evidence="6" type="ORF">FHP24_26295</name>
</gene>
<sequence>MLAGGGTTIDGGDETIESYPVILALTRPPTVMGVPYTYFLAECFVSLMVFMILGSILWFPVMFIVLHGILYVLTVKLDLWFFDIVGRLSMCGVNPLGRRLGGGIRTYGV</sequence>
<keyword evidence="4 5" id="KW-0472">Membrane</keyword>
<evidence type="ECO:0000256" key="2">
    <source>
        <dbReference type="ARBA" id="ARBA00022692"/>
    </source>
</evidence>
<evidence type="ECO:0000256" key="3">
    <source>
        <dbReference type="ARBA" id="ARBA00022989"/>
    </source>
</evidence>
<organism evidence="6 7">
    <name type="scientific">Aliirhizobium smilacinae</name>
    <dbReference type="NCBI Taxonomy" id="1395944"/>
    <lineage>
        <taxon>Bacteria</taxon>
        <taxon>Pseudomonadati</taxon>
        <taxon>Pseudomonadota</taxon>
        <taxon>Alphaproteobacteria</taxon>
        <taxon>Hyphomicrobiales</taxon>
        <taxon>Rhizobiaceae</taxon>
        <taxon>Aliirhizobium</taxon>
    </lineage>
</organism>
<feature type="transmembrane region" description="Helical" evidence="5">
    <location>
        <begin position="44"/>
        <end position="73"/>
    </location>
</feature>
<name>A0A5C4XAE3_9HYPH</name>
<evidence type="ECO:0000256" key="5">
    <source>
        <dbReference type="SAM" id="Phobius"/>
    </source>
</evidence>
<keyword evidence="7" id="KW-1185">Reference proteome</keyword>
<evidence type="ECO:0000256" key="4">
    <source>
        <dbReference type="ARBA" id="ARBA00023136"/>
    </source>
</evidence>
<dbReference type="EMBL" id="VDMN01000009">
    <property type="protein sequence ID" value="TNM60368.1"/>
    <property type="molecule type" value="Genomic_DNA"/>
</dbReference>
<accession>A0A5C4XAE3</accession>
<evidence type="ECO:0000313" key="6">
    <source>
        <dbReference type="EMBL" id="TNM60368.1"/>
    </source>
</evidence>
<dbReference type="Pfam" id="PF05101">
    <property type="entry name" value="VirB3"/>
    <property type="match status" value="1"/>
</dbReference>
<comment type="subcellular location">
    <subcellularLocation>
        <location evidence="1">Membrane</location>
    </subcellularLocation>
</comment>